<accession>A0A9W7C778</accession>
<proteinExistence type="predicted"/>
<protein>
    <recommendedName>
        <fullName evidence="5">RNA-binding S4 domain-containing protein</fullName>
    </recommendedName>
</protein>
<feature type="chain" id="PRO_5040797376" description="RNA-binding S4 domain-containing protein" evidence="2">
    <location>
        <begin position="18"/>
        <end position="239"/>
    </location>
</feature>
<dbReference type="PROSITE" id="PS50889">
    <property type="entry name" value="S4"/>
    <property type="match status" value="1"/>
</dbReference>
<dbReference type="GO" id="GO:0003723">
    <property type="term" value="F:RNA binding"/>
    <property type="evidence" value="ECO:0007669"/>
    <property type="project" value="UniProtKB-KW"/>
</dbReference>
<evidence type="ECO:0000256" key="2">
    <source>
        <dbReference type="SAM" id="SignalP"/>
    </source>
</evidence>
<dbReference type="SUPFAM" id="SSF55174">
    <property type="entry name" value="Alpha-L RNA-binding motif"/>
    <property type="match status" value="1"/>
</dbReference>
<name>A0A9W7C778_9STRA</name>
<organism evidence="3 4">
    <name type="scientific">Triparma verrucosa</name>
    <dbReference type="NCBI Taxonomy" id="1606542"/>
    <lineage>
        <taxon>Eukaryota</taxon>
        <taxon>Sar</taxon>
        <taxon>Stramenopiles</taxon>
        <taxon>Ochrophyta</taxon>
        <taxon>Bolidophyceae</taxon>
        <taxon>Parmales</taxon>
        <taxon>Triparmaceae</taxon>
        <taxon>Triparma</taxon>
    </lineage>
</organism>
<dbReference type="Proteomes" id="UP001165160">
    <property type="component" value="Unassembled WGS sequence"/>
</dbReference>
<evidence type="ECO:0008006" key="5">
    <source>
        <dbReference type="Google" id="ProtNLM"/>
    </source>
</evidence>
<keyword evidence="1" id="KW-0694">RNA-binding</keyword>
<keyword evidence="2" id="KW-0732">Signal</keyword>
<evidence type="ECO:0000256" key="1">
    <source>
        <dbReference type="PROSITE-ProRule" id="PRU00182"/>
    </source>
</evidence>
<evidence type="ECO:0000313" key="4">
    <source>
        <dbReference type="Proteomes" id="UP001165160"/>
    </source>
</evidence>
<feature type="signal peptide" evidence="2">
    <location>
        <begin position="1"/>
        <end position="17"/>
    </location>
</feature>
<comment type="caution">
    <text evidence="3">The sequence shown here is derived from an EMBL/GenBank/DDBJ whole genome shotgun (WGS) entry which is preliminary data.</text>
</comment>
<sequence length="239" mass="27823">MHLQTLLVALLFTASSSYVLNLPSRPFSTRAVTSLRDAQVSDIAEPSPLIDLQTFLKLADVVESGGQAKVIIQAGEVFVNRQVETRRAKKLFEGDMVAVNELDEVLNVAEYVKAKGYVYTKKDKKEKKDKVKKAVDDEFKGEFRSEEWREARKKKKYEKKAEKGKEKGTLRMWRFDSERSNATQYDEEKLAQIQAKVMEREAYRQSRKYDEADDVRVYLEMDYSVQVDDDSRIWYFEES</sequence>
<dbReference type="AlphaFoldDB" id="A0A9W7C778"/>
<reference evidence="4" key="1">
    <citation type="journal article" date="2023" name="Commun. Biol.">
        <title>Genome analysis of Parmales, the sister group of diatoms, reveals the evolutionary specialization of diatoms from phago-mixotrophs to photoautotrophs.</title>
        <authorList>
            <person name="Ban H."/>
            <person name="Sato S."/>
            <person name="Yoshikawa S."/>
            <person name="Yamada K."/>
            <person name="Nakamura Y."/>
            <person name="Ichinomiya M."/>
            <person name="Sato N."/>
            <person name="Blanc-Mathieu R."/>
            <person name="Endo H."/>
            <person name="Kuwata A."/>
            <person name="Ogata H."/>
        </authorList>
    </citation>
    <scope>NUCLEOTIDE SEQUENCE [LARGE SCALE GENOMIC DNA]</scope>
    <source>
        <strain evidence="4">NIES 3699</strain>
    </source>
</reference>
<dbReference type="EMBL" id="BRXX01000294">
    <property type="protein sequence ID" value="GMI03132.1"/>
    <property type="molecule type" value="Genomic_DNA"/>
</dbReference>
<dbReference type="InterPro" id="IPR036986">
    <property type="entry name" value="S4_RNA-bd_sf"/>
</dbReference>
<gene>
    <name evidence="3" type="ORF">TrVE_jg3434</name>
</gene>
<dbReference type="Pfam" id="PF13275">
    <property type="entry name" value="S4_2"/>
    <property type="match status" value="1"/>
</dbReference>
<evidence type="ECO:0000313" key="3">
    <source>
        <dbReference type="EMBL" id="GMI03132.1"/>
    </source>
</evidence>
<dbReference type="Gene3D" id="3.10.290.10">
    <property type="entry name" value="RNA-binding S4 domain"/>
    <property type="match status" value="1"/>
</dbReference>
<dbReference type="CDD" id="cd00165">
    <property type="entry name" value="S4"/>
    <property type="match status" value="1"/>
</dbReference>
<keyword evidence="4" id="KW-1185">Reference proteome</keyword>